<dbReference type="GO" id="GO:0051082">
    <property type="term" value="F:unfolded protein binding"/>
    <property type="evidence" value="ECO:0007669"/>
    <property type="project" value="InterPro"/>
</dbReference>
<dbReference type="GO" id="GO:0030544">
    <property type="term" value="F:Hsp70 protein binding"/>
    <property type="evidence" value="ECO:0007669"/>
    <property type="project" value="InterPro"/>
</dbReference>
<evidence type="ECO:0000313" key="1">
    <source>
        <dbReference type="EMBL" id="KAH3866404.1"/>
    </source>
</evidence>
<dbReference type="PANTHER" id="PTHR43888">
    <property type="entry name" value="DNAJ-LIKE-2, ISOFORM A-RELATED"/>
    <property type="match status" value="1"/>
</dbReference>
<dbReference type="GO" id="GO:0006457">
    <property type="term" value="P:protein folding"/>
    <property type="evidence" value="ECO:0007669"/>
    <property type="project" value="InterPro"/>
</dbReference>
<dbReference type="InterPro" id="IPR036410">
    <property type="entry name" value="HSP_DnaJ_Cys-rich_dom_sf"/>
</dbReference>
<sequence length="72" mass="8198">MVQQLQTMCSECHGKGERINPKLRCKTCMGKKTVEDHKIREVHVDKGMKDGESIRFAGKGTRSQAWSQVTYT</sequence>
<reference evidence="1" key="1">
    <citation type="journal article" date="2019" name="bioRxiv">
        <title>The Genome of the Zebra Mussel, Dreissena polymorpha: A Resource for Invasive Species Research.</title>
        <authorList>
            <person name="McCartney M.A."/>
            <person name="Auch B."/>
            <person name="Kono T."/>
            <person name="Mallez S."/>
            <person name="Zhang Y."/>
            <person name="Obille A."/>
            <person name="Becker A."/>
            <person name="Abrahante J.E."/>
            <person name="Garbe J."/>
            <person name="Badalamenti J.P."/>
            <person name="Herman A."/>
            <person name="Mangelson H."/>
            <person name="Liachko I."/>
            <person name="Sullivan S."/>
            <person name="Sone E.D."/>
            <person name="Koren S."/>
            <person name="Silverstein K.A.T."/>
            <person name="Beckman K.B."/>
            <person name="Gohl D.M."/>
        </authorList>
    </citation>
    <scope>NUCLEOTIDE SEQUENCE</scope>
    <source>
        <strain evidence="1">Duluth1</strain>
        <tissue evidence="1">Whole animal</tissue>
    </source>
</reference>
<dbReference type="AlphaFoldDB" id="A0A9D4LYR8"/>
<dbReference type="Proteomes" id="UP000828390">
    <property type="component" value="Unassembled WGS sequence"/>
</dbReference>
<gene>
    <name evidence="1" type="ORF">DPMN_029466</name>
</gene>
<dbReference type="InterPro" id="IPR008971">
    <property type="entry name" value="HSP40/DnaJ_pept-bd"/>
</dbReference>
<evidence type="ECO:0008006" key="3">
    <source>
        <dbReference type="Google" id="ProtNLM"/>
    </source>
</evidence>
<reference evidence="1" key="2">
    <citation type="submission" date="2020-11" db="EMBL/GenBank/DDBJ databases">
        <authorList>
            <person name="McCartney M.A."/>
            <person name="Auch B."/>
            <person name="Kono T."/>
            <person name="Mallez S."/>
            <person name="Becker A."/>
            <person name="Gohl D.M."/>
            <person name="Silverstein K.A.T."/>
            <person name="Koren S."/>
            <person name="Bechman K.B."/>
            <person name="Herman A."/>
            <person name="Abrahante J.E."/>
            <person name="Garbe J."/>
        </authorList>
    </citation>
    <scope>NUCLEOTIDE SEQUENCE</scope>
    <source>
        <strain evidence="1">Duluth1</strain>
        <tissue evidence="1">Whole animal</tissue>
    </source>
</reference>
<evidence type="ECO:0000313" key="2">
    <source>
        <dbReference type="Proteomes" id="UP000828390"/>
    </source>
</evidence>
<accession>A0A9D4LYR8</accession>
<organism evidence="1 2">
    <name type="scientific">Dreissena polymorpha</name>
    <name type="common">Zebra mussel</name>
    <name type="synonym">Mytilus polymorpha</name>
    <dbReference type="NCBI Taxonomy" id="45954"/>
    <lineage>
        <taxon>Eukaryota</taxon>
        <taxon>Metazoa</taxon>
        <taxon>Spiralia</taxon>
        <taxon>Lophotrochozoa</taxon>
        <taxon>Mollusca</taxon>
        <taxon>Bivalvia</taxon>
        <taxon>Autobranchia</taxon>
        <taxon>Heteroconchia</taxon>
        <taxon>Euheterodonta</taxon>
        <taxon>Imparidentia</taxon>
        <taxon>Neoheterodontei</taxon>
        <taxon>Myida</taxon>
        <taxon>Dreissenoidea</taxon>
        <taxon>Dreissenidae</taxon>
        <taxon>Dreissena</taxon>
    </lineage>
</organism>
<dbReference type="EMBL" id="JAIWYP010000002">
    <property type="protein sequence ID" value="KAH3866404.1"/>
    <property type="molecule type" value="Genomic_DNA"/>
</dbReference>
<name>A0A9D4LYR8_DREPO</name>
<dbReference type="Gene3D" id="2.60.260.20">
    <property type="entry name" value="Urease metallochaperone UreE, N-terminal domain"/>
    <property type="match status" value="1"/>
</dbReference>
<keyword evidence="2" id="KW-1185">Reference proteome</keyword>
<proteinExistence type="predicted"/>
<dbReference type="InterPro" id="IPR044713">
    <property type="entry name" value="DNJA1/2-like"/>
</dbReference>
<protein>
    <recommendedName>
        <fullName evidence="3">CR-type domain-containing protein</fullName>
    </recommendedName>
</protein>
<dbReference type="SUPFAM" id="SSF57938">
    <property type="entry name" value="DnaJ/Hsp40 cysteine-rich domain"/>
    <property type="match status" value="1"/>
</dbReference>
<comment type="caution">
    <text evidence="1">The sequence shown here is derived from an EMBL/GenBank/DDBJ whole genome shotgun (WGS) entry which is preliminary data.</text>
</comment>
<dbReference type="SUPFAM" id="SSF49493">
    <property type="entry name" value="HSP40/DnaJ peptide-binding domain"/>
    <property type="match status" value="1"/>
</dbReference>